<evidence type="ECO:0000313" key="5">
    <source>
        <dbReference type="Proteomes" id="UP000265515"/>
    </source>
</evidence>
<dbReference type="InterPro" id="IPR010754">
    <property type="entry name" value="OPA3-like"/>
</dbReference>
<keyword evidence="2" id="KW-0175">Coiled coil</keyword>
<dbReference type="Gramene" id="GBG72441">
    <property type="protein sequence ID" value="GBG72441"/>
    <property type="gene ID" value="CBR_g12017"/>
</dbReference>
<dbReference type="GO" id="GO:0005739">
    <property type="term" value="C:mitochondrion"/>
    <property type="evidence" value="ECO:0007669"/>
    <property type="project" value="TreeGrafter"/>
</dbReference>
<reference evidence="4 5" key="1">
    <citation type="journal article" date="2018" name="Cell">
        <title>The Chara Genome: Secondary Complexity and Implications for Plant Terrestrialization.</title>
        <authorList>
            <person name="Nishiyama T."/>
            <person name="Sakayama H."/>
            <person name="Vries J.D."/>
            <person name="Buschmann H."/>
            <person name="Saint-Marcoux D."/>
            <person name="Ullrich K.K."/>
            <person name="Haas F.B."/>
            <person name="Vanderstraeten L."/>
            <person name="Becker D."/>
            <person name="Lang D."/>
            <person name="Vosolsobe S."/>
            <person name="Rombauts S."/>
            <person name="Wilhelmsson P.K.I."/>
            <person name="Janitza P."/>
            <person name="Kern R."/>
            <person name="Heyl A."/>
            <person name="Rumpler F."/>
            <person name="Villalobos L.I.A.C."/>
            <person name="Clay J.M."/>
            <person name="Skokan R."/>
            <person name="Toyoda A."/>
            <person name="Suzuki Y."/>
            <person name="Kagoshima H."/>
            <person name="Schijlen E."/>
            <person name="Tajeshwar N."/>
            <person name="Catarino B."/>
            <person name="Hetherington A.J."/>
            <person name="Saltykova A."/>
            <person name="Bonnot C."/>
            <person name="Breuninger H."/>
            <person name="Symeonidi A."/>
            <person name="Radhakrishnan G.V."/>
            <person name="Van Nieuwerburgh F."/>
            <person name="Deforce D."/>
            <person name="Chang C."/>
            <person name="Karol K.G."/>
            <person name="Hedrich R."/>
            <person name="Ulvskov P."/>
            <person name="Glockner G."/>
            <person name="Delwiche C.F."/>
            <person name="Petrasek J."/>
            <person name="Van de Peer Y."/>
            <person name="Friml J."/>
            <person name="Beilby M."/>
            <person name="Dolan L."/>
            <person name="Kohara Y."/>
            <person name="Sugano S."/>
            <person name="Fujiyama A."/>
            <person name="Delaux P.-M."/>
            <person name="Quint M."/>
            <person name="TheiBen G."/>
            <person name="Hagemann M."/>
            <person name="Harholt J."/>
            <person name="Dunand C."/>
            <person name="Zachgo S."/>
            <person name="Langdale J."/>
            <person name="Maumus F."/>
            <person name="Straeten D.V.D."/>
            <person name="Gould S.B."/>
            <person name="Rensing S.A."/>
        </authorList>
    </citation>
    <scope>NUCLEOTIDE SEQUENCE [LARGE SCALE GENOMIC DNA]</scope>
    <source>
        <strain evidence="4 5">S276</strain>
    </source>
</reference>
<name>A0A388KQU2_CHABU</name>
<dbReference type="AlphaFoldDB" id="A0A388KQU2"/>
<dbReference type="Proteomes" id="UP000265515">
    <property type="component" value="Unassembled WGS sequence"/>
</dbReference>
<dbReference type="GO" id="GO:0019216">
    <property type="term" value="P:regulation of lipid metabolic process"/>
    <property type="evidence" value="ECO:0007669"/>
    <property type="project" value="TreeGrafter"/>
</dbReference>
<dbReference type="PANTHER" id="PTHR12499:SF0">
    <property type="entry name" value="OPTIC ATROPHY 3 PROTEIN"/>
    <property type="match status" value="1"/>
</dbReference>
<evidence type="ECO:0000256" key="3">
    <source>
        <dbReference type="SAM" id="MobiDB-lite"/>
    </source>
</evidence>
<keyword evidence="5" id="KW-1185">Reference proteome</keyword>
<protein>
    <submittedName>
        <fullName evidence="4">Uncharacterized protein</fullName>
    </submittedName>
</protein>
<proteinExistence type="inferred from homology"/>
<gene>
    <name evidence="4" type="ORF">CBR_g12017</name>
</gene>
<evidence type="ECO:0000256" key="2">
    <source>
        <dbReference type="ARBA" id="ARBA00023054"/>
    </source>
</evidence>
<evidence type="ECO:0000313" key="4">
    <source>
        <dbReference type="EMBL" id="GBG72441.1"/>
    </source>
</evidence>
<comment type="caution">
    <text evidence="4">The sequence shown here is derived from an EMBL/GenBank/DDBJ whole genome shotgun (WGS) entry which is preliminary data.</text>
</comment>
<feature type="region of interest" description="Disordered" evidence="3">
    <location>
        <begin position="103"/>
        <end position="148"/>
    </location>
</feature>
<dbReference type="PANTHER" id="PTHR12499">
    <property type="entry name" value="OPTIC ATROPHY 3 PROTEIN OPA3"/>
    <property type="match status" value="1"/>
</dbReference>
<accession>A0A388KQU2</accession>
<evidence type="ECO:0000256" key="1">
    <source>
        <dbReference type="ARBA" id="ARBA00007584"/>
    </source>
</evidence>
<comment type="similarity">
    <text evidence="1">Belongs to the OPA3 family.</text>
</comment>
<dbReference type="STRING" id="69332.A0A388KQU2"/>
<sequence length="148" mass="16488">MCCWLEATVVCDCNGCDEKRTATGSYGLCSSKADVSWAFPPLKVGGVIILMEYQRSARSEARKERERQMETEHLKQRDAQLAIEIHMLKQRLEELEKGGGRKWLPSILSIGGSGTDREQQPAPTPQSQQEVVQQYLPDLPVEASPAAK</sequence>
<organism evidence="4 5">
    <name type="scientific">Chara braunii</name>
    <name type="common">Braun's stonewort</name>
    <dbReference type="NCBI Taxonomy" id="69332"/>
    <lineage>
        <taxon>Eukaryota</taxon>
        <taxon>Viridiplantae</taxon>
        <taxon>Streptophyta</taxon>
        <taxon>Charophyceae</taxon>
        <taxon>Charales</taxon>
        <taxon>Characeae</taxon>
        <taxon>Chara</taxon>
    </lineage>
</organism>
<dbReference type="EMBL" id="BFEA01000165">
    <property type="protein sequence ID" value="GBG72441.1"/>
    <property type="molecule type" value="Genomic_DNA"/>
</dbReference>